<feature type="compositionally biased region" description="Basic residues" evidence="1">
    <location>
        <begin position="1"/>
        <end position="12"/>
    </location>
</feature>
<sequence>MAFAKRKRHKLPTSKEDKRTTHEGISEQAKGRRWKRAWLGGVNSGWASTKAAYDILPNEQTPILRPRRKLSEGEIQTAEVQCSKCWTMEYWMLGAPVNLARTNAATCAPLVASAMLQTNSVPWHVSSPRPAMLTLSEEVDDIKCVCLAGDEKQAHDSERDFALRSVPSATPSPLGKRINNR</sequence>
<proteinExistence type="predicted"/>
<reference evidence="2 3" key="1">
    <citation type="journal article" date="2014" name="Nat. Commun.">
        <title>Multiple recent horizontal transfers of a large genomic region in cheese making fungi.</title>
        <authorList>
            <person name="Cheeseman K."/>
            <person name="Ropars J."/>
            <person name="Renault P."/>
            <person name="Dupont J."/>
            <person name="Gouzy J."/>
            <person name="Branca A."/>
            <person name="Abraham A.L."/>
            <person name="Ceppi M."/>
            <person name="Conseiller E."/>
            <person name="Debuchy R."/>
            <person name="Malagnac F."/>
            <person name="Goarin A."/>
            <person name="Silar P."/>
            <person name="Lacoste S."/>
            <person name="Sallet E."/>
            <person name="Bensimon A."/>
            <person name="Giraud T."/>
            <person name="Brygoo Y."/>
        </authorList>
    </citation>
    <scope>NUCLEOTIDE SEQUENCE [LARGE SCALE GENOMIC DNA]</scope>
    <source>
        <strain evidence="3">FM 013</strain>
    </source>
</reference>
<name>A0A0G4PWC6_PENC3</name>
<evidence type="ECO:0000256" key="1">
    <source>
        <dbReference type="SAM" id="MobiDB-lite"/>
    </source>
</evidence>
<evidence type="ECO:0000313" key="3">
    <source>
        <dbReference type="Proteomes" id="UP000053732"/>
    </source>
</evidence>
<accession>A0A0G4PWC6</accession>
<dbReference type="PANTHER" id="PTHR42087:SF2">
    <property type="match status" value="1"/>
</dbReference>
<dbReference type="AlphaFoldDB" id="A0A0G4PWC6"/>
<organism evidence="2 3">
    <name type="scientific">Penicillium camemberti (strain FM 013)</name>
    <dbReference type="NCBI Taxonomy" id="1429867"/>
    <lineage>
        <taxon>Eukaryota</taxon>
        <taxon>Fungi</taxon>
        <taxon>Dikarya</taxon>
        <taxon>Ascomycota</taxon>
        <taxon>Pezizomycotina</taxon>
        <taxon>Eurotiomycetes</taxon>
        <taxon>Eurotiomycetidae</taxon>
        <taxon>Eurotiales</taxon>
        <taxon>Aspergillaceae</taxon>
        <taxon>Penicillium</taxon>
    </lineage>
</organism>
<gene>
    <name evidence="2" type="ORF">PCAMFM013_S057g000021</name>
</gene>
<feature type="compositionally biased region" description="Basic and acidic residues" evidence="1">
    <location>
        <begin position="13"/>
        <end position="25"/>
    </location>
</feature>
<feature type="region of interest" description="Disordered" evidence="1">
    <location>
        <begin position="1"/>
        <end position="27"/>
    </location>
</feature>
<dbReference type="InterPro" id="IPR053267">
    <property type="entry name" value="Verrucosidin_biosynth-assoc"/>
</dbReference>
<protein>
    <submittedName>
        <fullName evidence="2">Str. FM013</fullName>
    </submittedName>
</protein>
<evidence type="ECO:0000313" key="2">
    <source>
        <dbReference type="EMBL" id="CRL30699.1"/>
    </source>
</evidence>
<dbReference type="Proteomes" id="UP000053732">
    <property type="component" value="Unassembled WGS sequence"/>
</dbReference>
<feature type="region of interest" description="Disordered" evidence="1">
    <location>
        <begin position="158"/>
        <end position="181"/>
    </location>
</feature>
<dbReference type="PANTHER" id="PTHR42087">
    <property type="entry name" value="ILP IS AN APOPTOSIS INHIBITOR"/>
    <property type="match status" value="1"/>
</dbReference>
<dbReference type="EMBL" id="HG793190">
    <property type="protein sequence ID" value="CRL30699.1"/>
    <property type="molecule type" value="Genomic_DNA"/>
</dbReference>
<keyword evidence="3" id="KW-1185">Reference proteome</keyword>